<keyword evidence="3" id="KW-1185">Reference proteome</keyword>
<keyword evidence="1" id="KW-1133">Transmembrane helix</keyword>
<keyword evidence="1" id="KW-0472">Membrane</keyword>
<dbReference type="UCSC" id="C50B6.5">
    <property type="organism name" value="c. elegans"/>
</dbReference>
<dbReference type="eggNOG" id="ENOG502TH13">
    <property type="taxonomic scope" value="Eukaryota"/>
</dbReference>
<dbReference type="PIR" id="T20088">
    <property type="entry name" value="T20088"/>
</dbReference>
<feature type="transmembrane region" description="Helical" evidence="1">
    <location>
        <begin position="129"/>
        <end position="149"/>
    </location>
</feature>
<dbReference type="PhylomeDB" id="P91980"/>
<dbReference type="GeneID" id="183633"/>
<dbReference type="InParanoid" id="P91980"/>
<evidence type="ECO:0000313" key="2">
    <source>
        <dbReference type="EMBL" id="CAB02854.1"/>
    </source>
</evidence>
<dbReference type="EMBL" id="BX284605">
    <property type="protein sequence ID" value="CAB02854.1"/>
    <property type="molecule type" value="Genomic_DNA"/>
</dbReference>
<dbReference type="OrthoDB" id="5846932at2759"/>
<name>P91980_CAEEL</name>
<sequence>MDCSLISTAEYLDVLHFLFIVSFPIYTVAIIALFRTKSTYFETYKHFLVWHTASNLISEIYNAWFLAPKVHLPYPLIRFTAIMTQLGFSGLFQFYTINALIHQTGYSIIEMYMFRFKASTYNFQSTCFYVYLQINLYIYRITLVLFFVVNITTYNISLGQQIISKQNLLIQHPEAPWLVNCDSVVVAAPFTDPISMFNVVVWIVIIFVASTSTFSTTIYLQKHLSKSEHHSPAVLRMHRMLLITLFVQTAIHAVMLGIPNSMFIYAVFFEARHEFLAKIAFCCLTYHGLASTIAMMTLTKPIKITILQMLRCHALKNSVSTVQYSSQNT</sequence>
<dbReference type="PaxDb" id="6239-C50B6.5"/>
<dbReference type="Proteomes" id="UP000001940">
    <property type="component" value="Chromosome V"/>
</dbReference>
<dbReference type="STRING" id="6239.C50B6.5.1"/>
<dbReference type="KEGG" id="cel:CELE_C50B6.5"/>
<proteinExistence type="predicted"/>
<feature type="transmembrane region" description="Helical" evidence="1">
    <location>
        <begin position="87"/>
        <end position="109"/>
    </location>
</feature>
<dbReference type="PANTHER" id="PTHR46891">
    <property type="entry name" value="SERPENTINE RECEPTOR, CLASS H-RELATED"/>
    <property type="match status" value="1"/>
</dbReference>
<dbReference type="AlphaFoldDB" id="P91980"/>
<keyword evidence="2" id="KW-0675">Receptor</keyword>
<dbReference type="InterPro" id="IPR019422">
    <property type="entry name" value="7TM_GPCR_serpentine_rcpt_Srh"/>
</dbReference>
<dbReference type="WormBase" id="C50B6.5">
    <property type="protein sequence ID" value="CE08874"/>
    <property type="gene ID" value="WBGene00005243"/>
    <property type="gene designation" value="srh-18"/>
</dbReference>
<evidence type="ECO:0000313" key="3">
    <source>
        <dbReference type="Proteomes" id="UP000001940"/>
    </source>
</evidence>
<dbReference type="OMA" id="FQFYTIN"/>
<reference evidence="2 3" key="1">
    <citation type="journal article" date="1998" name="Science">
        <title>Genome sequence of the nematode C. elegans: a platform for investigating biology.</title>
        <authorList>
            <consortium name="The C. elegans sequencing consortium"/>
            <person name="Sulson J.E."/>
            <person name="Waterston R."/>
        </authorList>
    </citation>
    <scope>NUCLEOTIDE SEQUENCE [LARGE SCALE GENOMIC DNA]</scope>
    <source>
        <strain evidence="2 3">Bristol N2</strain>
    </source>
</reference>
<organism evidence="2 3">
    <name type="scientific">Caenorhabditis elegans</name>
    <dbReference type="NCBI Taxonomy" id="6239"/>
    <lineage>
        <taxon>Eukaryota</taxon>
        <taxon>Metazoa</taxon>
        <taxon>Ecdysozoa</taxon>
        <taxon>Nematoda</taxon>
        <taxon>Chromadorea</taxon>
        <taxon>Rhabditida</taxon>
        <taxon>Rhabditina</taxon>
        <taxon>Rhabditomorpha</taxon>
        <taxon>Rhabditoidea</taxon>
        <taxon>Rhabditidae</taxon>
        <taxon>Peloderinae</taxon>
        <taxon>Caenorhabditis</taxon>
    </lineage>
</organism>
<keyword evidence="1" id="KW-0812">Transmembrane</keyword>
<dbReference type="Pfam" id="PF10318">
    <property type="entry name" value="7TM_GPCR_Srh"/>
    <property type="match status" value="1"/>
</dbReference>
<feature type="transmembrane region" description="Helical" evidence="1">
    <location>
        <begin position="275"/>
        <end position="299"/>
    </location>
</feature>
<evidence type="ECO:0000313" key="4">
    <source>
        <dbReference type="WormBase" id="C50B6.5"/>
    </source>
</evidence>
<dbReference type="PANTHER" id="PTHR46891:SF4">
    <property type="entry name" value="SERPENTINE RECEPTOR, CLASS H"/>
    <property type="match status" value="1"/>
</dbReference>
<feature type="transmembrane region" description="Helical" evidence="1">
    <location>
        <begin position="241"/>
        <end position="269"/>
    </location>
</feature>
<protein>
    <submittedName>
        <fullName evidence="2">Serpentine Receptor, class H</fullName>
    </submittedName>
</protein>
<feature type="transmembrane region" description="Helical" evidence="1">
    <location>
        <begin position="14"/>
        <end position="35"/>
    </location>
</feature>
<dbReference type="HOGENOM" id="CLU_067921_1_0_1"/>
<evidence type="ECO:0000256" key="1">
    <source>
        <dbReference type="SAM" id="Phobius"/>
    </source>
</evidence>
<dbReference type="RefSeq" id="NP_506301.1">
    <property type="nucleotide sequence ID" value="NM_073900.2"/>
</dbReference>
<dbReference type="AGR" id="WB:WBGene00005243"/>
<feature type="transmembrane region" description="Helical" evidence="1">
    <location>
        <begin position="199"/>
        <end position="220"/>
    </location>
</feature>
<dbReference type="CTD" id="183633"/>
<accession>P91980</accession>
<dbReference type="FunCoup" id="P91980">
    <property type="interactions" value="48"/>
</dbReference>
<gene>
    <name evidence="2 4" type="primary">srh-18</name>
    <name evidence="4" type="ORF">C50B6.5</name>
    <name evidence="2" type="ORF">CELE_C50B6.5</name>
</gene>